<keyword evidence="1" id="KW-0472">Membrane</keyword>
<protein>
    <recommendedName>
        <fullName evidence="2">HMA domain-containing protein</fullName>
    </recommendedName>
</protein>
<dbReference type="CDD" id="cd00371">
    <property type="entry name" value="HMA"/>
    <property type="match status" value="1"/>
</dbReference>
<dbReference type="InterPro" id="IPR036163">
    <property type="entry name" value="HMA_dom_sf"/>
</dbReference>
<feature type="transmembrane region" description="Helical" evidence="1">
    <location>
        <begin position="89"/>
        <end position="106"/>
    </location>
</feature>
<dbReference type="Gene3D" id="3.30.70.100">
    <property type="match status" value="1"/>
</dbReference>
<dbReference type="PROSITE" id="PS50846">
    <property type="entry name" value="HMA_2"/>
    <property type="match status" value="1"/>
</dbReference>
<feature type="domain" description="HMA" evidence="2">
    <location>
        <begin position="8"/>
        <end position="74"/>
    </location>
</feature>
<reference evidence="3 4" key="1">
    <citation type="journal article" date="2016" name="Nat. Commun.">
        <title>Thousands of microbial genomes shed light on interconnected biogeochemical processes in an aquifer system.</title>
        <authorList>
            <person name="Anantharaman K."/>
            <person name="Brown C.T."/>
            <person name="Hug L.A."/>
            <person name="Sharon I."/>
            <person name="Castelle C.J."/>
            <person name="Probst A.J."/>
            <person name="Thomas B.C."/>
            <person name="Singh A."/>
            <person name="Wilkins M.J."/>
            <person name="Karaoz U."/>
            <person name="Brodie E.L."/>
            <person name="Williams K.H."/>
            <person name="Hubbard S.S."/>
            <person name="Banfield J.F."/>
        </authorList>
    </citation>
    <scope>NUCLEOTIDE SEQUENCE [LARGE SCALE GENOMIC DNA]</scope>
</reference>
<keyword evidence="1" id="KW-1133">Transmembrane helix</keyword>
<feature type="transmembrane region" description="Helical" evidence="1">
    <location>
        <begin position="283"/>
        <end position="307"/>
    </location>
</feature>
<feature type="transmembrane region" description="Helical" evidence="1">
    <location>
        <begin position="247"/>
        <end position="271"/>
    </location>
</feature>
<name>A0A1F7GDY4_9BACT</name>
<sequence>MSKTKKVQQCNINAHGMHCPSCEILIEKKLNAIDNIRWAKSNHKTGQVCITFHDDKPNLDKINQELTMFGYKLSYDEIVDNSDPTTRDYMIALGTVAVFIFLFLLLEKAGIASRVIVDAKSSIPAFFLFGVVAGTSSCAALVGGMLLSAGKTWNKQYSASTDMLSRAYPYVAFNVTRAVSYAIFGGILGIVGASLGLSLYKTAFLLIIISSAMILLGLQMIGIKGIQSVALPIPKSFTRFITRENSFANKFMPAVLGGLTFFLPCGFTLIAQSAALASSSFTQGALIMGAFALGTLPVLSVISYTSLSLGSSVKFGKRFSIAAGALVVIFALYTINSQLNVLGAPSISSLATQLRAQDIKPDARLVPIQNGVQIMSMEAGPISYSPSSFVIKSGLKTKWMINDTGTSGCTSTLISNGIFNGLYQLKRGANIIEFTAPTPGRYAFSCSMGMVSGTIDVI</sequence>
<dbReference type="PANTHER" id="PTHR42208:SF1">
    <property type="entry name" value="HEAVY METAL TRANSPORTER"/>
    <property type="match status" value="1"/>
</dbReference>
<feature type="transmembrane region" description="Helical" evidence="1">
    <location>
        <begin position="319"/>
        <end position="336"/>
    </location>
</feature>
<evidence type="ECO:0000313" key="3">
    <source>
        <dbReference type="EMBL" id="OGK17087.1"/>
    </source>
</evidence>
<proteinExistence type="predicted"/>
<dbReference type="GO" id="GO:0046872">
    <property type="term" value="F:metal ion binding"/>
    <property type="evidence" value="ECO:0007669"/>
    <property type="project" value="InterPro"/>
</dbReference>
<evidence type="ECO:0000313" key="4">
    <source>
        <dbReference type="Proteomes" id="UP000178372"/>
    </source>
</evidence>
<dbReference type="InterPro" id="IPR006121">
    <property type="entry name" value="HMA_dom"/>
</dbReference>
<evidence type="ECO:0000256" key="1">
    <source>
        <dbReference type="SAM" id="Phobius"/>
    </source>
</evidence>
<dbReference type="Proteomes" id="UP000178372">
    <property type="component" value="Unassembled WGS sequence"/>
</dbReference>
<gene>
    <name evidence="3" type="ORF">A2690_05030</name>
</gene>
<comment type="caution">
    <text evidence="3">The sequence shown here is derived from an EMBL/GenBank/DDBJ whole genome shotgun (WGS) entry which is preliminary data.</text>
</comment>
<feature type="transmembrane region" description="Helical" evidence="1">
    <location>
        <begin position="126"/>
        <end position="149"/>
    </location>
</feature>
<organism evidence="3 4">
    <name type="scientific">Candidatus Roizmanbacteria bacterium RIFCSPHIGHO2_01_FULL_39_12b</name>
    <dbReference type="NCBI Taxonomy" id="1802030"/>
    <lineage>
        <taxon>Bacteria</taxon>
        <taxon>Candidatus Roizmaniibacteriota</taxon>
    </lineage>
</organism>
<dbReference type="SUPFAM" id="SSF49503">
    <property type="entry name" value="Cupredoxins"/>
    <property type="match status" value="1"/>
</dbReference>
<feature type="transmembrane region" description="Helical" evidence="1">
    <location>
        <begin position="203"/>
        <end position="226"/>
    </location>
</feature>
<feature type="transmembrane region" description="Helical" evidence="1">
    <location>
        <begin position="170"/>
        <end position="197"/>
    </location>
</feature>
<dbReference type="AlphaFoldDB" id="A0A1F7GDY4"/>
<dbReference type="EMBL" id="MFZF01000005">
    <property type="protein sequence ID" value="OGK17087.1"/>
    <property type="molecule type" value="Genomic_DNA"/>
</dbReference>
<evidence type="ECO:0000259" key="2">
    <source>
        <dbReference type="PROSITE" id="PS50846"/>
    </source>
</evidence>
<dbReference type="InterPro" id="IPR008972">
    <property type="entry name" value="Cupredoxin"/>
</dbReference>
<accession>A0A1F7GDY4</accession>
<dbReference type="Pfam" id="PF00403">
    <property type="entry name" value="HMA"/>
    <property type="match status" value="1"/>
</dbReference>
<dbReference type="Gene3D" id="2.60.40.420">
    <property type="entry name" value="Cupredoxins - blue copper proteins"/>
    <property type="match status" value="1"/>
</dbReference>
<keyword evidence="1" id="KW-0812">Transmembrane</keyword>
<dbReference type="InterPro" id="IPR039447">
    <property type="entry name" value="UreH-like_TM_dom"/>
</dbReference>
<dbReference type="PANTHER" id="PTHR42208">
    <property type="entry name" value="HEAVY METAL TRANSPORTER-RELATED"/>
    <property type="match status" value="1"/>
</dbReference>
<dbReference type="Pfam" id="PF13386">
    <property type="entry name" value="DsbD_2"/>
    <property type="match status" value="1"/>
</dbReference>
<dbReference type="SUPFAM" id="SSF55008">
    <property type="entry name" value="HMA, heavy metal-associated domain"/>
    <property type="match status" value="1"/>
</dbReference>